<feature type="compositionally biased region" description="Polar residues" evidence="1">
    <location>
        <begin position="456"/>
        <end position="482"/>
    </location>
</feature>
<dbReference type="Gene3D" id="3.10.260.10">
    <property type="entry name" value="Transcription regulator HTH, APSES-type DNA-binding domain"/>
    <property type="match status" value="1"/>
</dbReference>
<dbReference type="InterPro" id="IPR036887">
    <property type="entry name" value="HTH_APSES_sf"/>
</dbReference>
<dbReference type="GO" id="GO:0030907">
    <property type="term" value="C:MBF transcription complex"/>
    <property type="evidence" value="ECO:0007669"/>
    <property type="project" value="TreeGrafter"/>
</dbReference>
<evidence type="ECO:0000313" key="4">
    <source>
        <dbReference type="Proteomes" id="UP000243498"/>
    </source>
</evidence>
<feature type="domain" description="HTH APSES-type" evidence="2">
    <location>
        <begin position="171"/>
        <end position="284"/>
    </location>
</feature>
<dbReference type="PANTHER" id="PTHR43828:SF5">
    <property type="entry name" value="TRANSCRIPTIONAL REPRESSOR XBP1"/>
    <property type="match status" value="1"/>
</dbReference>
<dbReference type="InterPro" id="IPR003163">
    <property type="entry name" value="Tscrpt_reg_HTH_APSES-type"/>
</dbReference>
<dbReference type="OrthoDB" id="5562739at2759"/>
<feature type="compositionally biased region" description="Polar residues" evidence="1">
    <location>
        <begin position="328"/>
        <end position="337"/>
    </location>
</feature>
<keyword evidence="4" id="KW-1185">Reference proteome</keyword>
<sequence>MQTETVWRTNDTAKATRYYAEFSTHEESCHKRLQLAPMIMLRIKELLNPISAHDNGGRNDSKAQTTSGVSSSGYPSQVLTDAQYRTSSISTRPILFPPPGTQGPVNFPPFEEVDDETRQIITAFNVSQFGSIATTCEHIPYNSSKKDLFSKTGRECIEAFRYTFQIPTNPAIFTVMWDYNIGLVRMTPFFKCMGYPKASTNLRREQSFISNGESNWQTRPSQMLDKNPGLRDICPSITGGAVFAQGYWMPYNCAKAICATFCYGFAAALIPLFGPEFPSQCTTPNSACFSNMTISPELIREASRKARHFYRELSRQSATGRVFPQRSPGRNVNTRTPATVAGTCRRNSQLVSGPQSPYSPAPRRRQQDNACRTDDRSFYLPLKAETNNKRSTPTSNSDVSTHAVGYLPIVSESLRRLRPKPPSNLSYETNPRSTKRRRLSFEASEDGGSHDIILRRSQSARTLLPQGRTSRGSARNGQQAIQGQRAGPPSANAFAARGGGSRNPNKASRQTSSFCGTPGRRKSI</sequence>
<dbReference type="PANTHER" id="PTHR43828">
    <property type="entry name" value="ASPARAGINASE"/>
    <property type="match status" value="1"/>
</dbReference>
<dbReference type="InterPro" id="IPR051642">
    <property type="entry name" value="SWI6-like"/>
</dbReference>
<feature type="compositionally biased region" description="Polar residues" evidence="1">
    <location>
        <begin position="62"/>
        <end position="76"/>
    </location>
</feature>
<keyword evidence="3" id="KW-0238">DNA-binding</keyword>
<protein>
    <submittedName>
        <fullName evidence="3">Transcription regulator HTH, APSES-type DNA-binding domain protein</fullName>
    </submittedName>
</protein>
<evidence type="ECO:0000256" key="1">
    <source>
        <dbReference type="SAM" id="MobiDB-lite"/>
    </source>
</evidence>
<comment type="caution">
    <text evidence="3">The sequence shown here is derived from an EMBL/GenBank/DDBJ whole genome shotgun (WGS) entry which is preliminary data.</text>
</comment>
<dbReference type="GO" id="GO:0033309">
    <property type="term" value="C:SBF transcription complex"/>
    <property type="evidence" value="ECO:0007669"/>
    <property type="project" value="TreeGrafter"/>
</dbReference>
<dbReference type="AlphaFoldDB" id="A0A167HCQ0"/>
<feature type="region of interest" description="Disordered" evidence="1">
    <location>
        <begin position="317"/>
        <end position="400"/>
    </location>
</feature>
<organism evidence="3 4">
    <name type="scientific">Metarhizium rileyi (strain RCEF 4871)</name>
    <name type="common">Nomuraea rileyi</name>
    <dbReference type="NCBI Taxonomy" id="1649241"/>
    <lineage>
        <taxon>Eukaryota</taxon>
        <taxon>Fungi</taxon>
        <taxon>Dikarya</taxon>
        <taxon>Ascomycota</taxon>
        <taxon>Pezizomycotina</taxon>
        <taxon>Sordariomycetes</taxon>
        <taxon>Hypocreomycetidae</taxon>
        <taxon>Hypocreales</taxon>
        <taxon>Clavicipitaceae</taxon>
        <taxon>Metarhizium</taxon>
    </lineage>
</organism>
<feature type="region of interest" description="Disordered" evidence="1">
    <location>
        <begin position="416"/>
        <end position="524"/>
    </location>
</feature>
<dbReference type="GO" id="GO:0000981">
    <property type="term" value="F:DNA-binding transcription factor activity, RNA polymerase II-specific"/>
    <property type="evidence" value="ECO:0007669"/>
    <property type="project" value="UniProtKB-ARBA"/>
</dbReference>
<feature type="compositionally biased region" description="Basic and acidic residues" evidence="1">
    <location>
        <begin position="365"/>
        <end position="377"/>
    </location>
</feature>
<gene>
    <name evidence="3" type="ORF">NOR_02252</name>
</gene>
<dbReference type="PROSITE" id="PS51299">
    <property type="entry name" value="HTH_APSES"/>
    <property type="match status" value="1"/>
</dbReference>
<proteinExistence type="predicted"/>
<feature type="compositionally biased region" description="Polar residues" evidence="1">
    <location>
        <begin position="345"/>
        <end position="358"/>
    </location>
</feature>
<feature type="compositionally biased region" description="Polar residues" evidence="1">
    <location>
        <begin position="389"/>
        <end position="400"/>
    </location>
</feature>
<dbReference type="SUPFAM" id="SSF54616">
    <property type="entry name" value="DNA-binding domain of Mlu1-box binding protein MBP1"/>
    <property type="match status" value="1"/>
</dbReference>
<dbReference type="EMBL" id="AZHC01000005">
    <property type="protein sequence ID" value="OAA47762.1"/>
    <property type="molecule type" value="Genomic_DNA"/>
</dbReference>
<dbReference type="STRING" id="1081105.A0A167HCQ0"/>
<accession>A0A167HCQ0</accession>
<dbReference type="Proteomes" id="UP000243498">
    <property type="component" value="Unassembled WGS sequence"/>
</dbReference>
<feature type="compositionally biased region" description="Polar residues" evidence="1">
    <location>
        <begin position="502"/>
        <end position="515"/>
    </location>
</feature>
<name>A0A167HCQ0_METRR</name>
<feature type="region of interest" description="Disordered" evidence="1">
    <location>
        <begin position="52"/>
        <end position="76"/>
    </location>
</feature>
<evidence type="ECO:0000259" key="2">
    <source>
        <dbReference type="PROSITE" id="PS51299"/>
    </source>
</evidence>
<evidence type="ECO:0000313" key="3">
    <source>
        <dbReference type="EMBL" id="OAA47762.1"/>
    </source>
</evidence>
<reference evidence="3 4" key="1">
    <citation type="journal article" date="2016" name="Genome Biol. Evol.">
        <title>Divergent and convergent evolution of fungal pathogenicity.</title>
        <authorList>
            <person name="Shang Y."/>
            <person name="Xiao G."/>
            <person name="Zheng P."/>
            <person name="Cen K."/>
            <person name="Zhan S."/>
            <person name="Wang C."/>
        </authorList>
    </citation>
    <scope>NUCLEOTIDE SEQUENCE [LARGE SCALE GENOMIC DNA]</scope>
    <source>
        <strain evidence="3 4">RCEF 4871</strain>
    </source>
</reference>
<dbReference type="OMA" id="CPSITGG"/>
<feature type="compositionally biased region" description="Polar residues" evidence="1">
    <location>
        <begin position="423"/>
        <end position="432"/>
    </location>
</feature>
<dbReference type="GO" id="GO:0003677">
    <property type="term" value="F:DNA binding"/>
    <property type="evidence" value="ECO:0007669"/>
    <property type="project" value="UniProtKB-KW"/>
</dbReference>